<sequence length="69" mass="7605">MNFEEKMKLAVAMAEFRISKTASGEALSLGRAALPNAATYEQDGYVQAVKGMFNLIQDLERQHNQSLNG</sequence>
<dbReference type="EMBL" id="BK016208">
    <property type="protein sequence ID" value="DAG02319.1"/>
    <property type="molecule type" value="Genomic_DNA"/>
</dbReference>
<accession>A0A8S5V6T2</accession>
<organism evidence="1">
    <name type="scientific">Myoviridae sp. ctRci5</name>
    <dbReference type="NCBI Taxonomy" id="2825105"/>
    <lineage>
        <taxon>Viruses</taxon>
        <taxon>Duplodnaviria</taxon>
        <taxon>Heunggongvirae</taxon>
        <taxon>Uroviricota</taxon>
        <taxon>Caudoviricetes</taxon>
    </lineage>
</organism>
<reference evidence="1" key="1">
    <citation type="journal article" date="2021" name="Proc. Natl. Acad. Sci. U.S.A.">
        <title>A Catalog of Tens of Thousands of Viruses from Human Metagenomes Reveals Hidden Associations with Chronic Diseases.</title>
        <authorList>
            <person name="Tisza M.J."/>
            <person name="Buck C.B."/>
        </authorList>
    </citation>
    <scope>NUCLEOTIDE SEQUENCE</scope>
    <source>
        <strain evidence="1">CtRci5</strain>
    </source>
</reference>
<evidence type="ECO:0000313" key="1">
    <source>
        <dbReference type="EMBL" id="DAG02319.1"/>
    </source>
</evidence>
<protein>
    <submittedName>
        <fullName evidence="1">Uncharacterized protein</fullName>
    </submittedName>
</protein>
<proteinExistence type="predicted"/>
<name>A0A8S5V6T2_9CAUD</name>